<sequence>MRLPFALLLMTAAPALAQIPANPTTAPPRPSILKPADIPTGDGTQPRQRLVTVFGNEACPKPRSADEVVVCARLPESEVYRIPEPLRRAENRQSVLTQNRALLLGDGAGGAGGSIGSCSAVGAAGFTGCDRKQIEAWAQDRTNRMGYNEPTPKP</sequence>
<proteinExistence type="predicted"/>
<dbReference type="AlphaFoldDB" id="A0A255YEZ2"/>
<dbReference type="RefSeq" id="WP_094473911.1">
    <property type="nucleotide sequence ID" value="NZ_NOXT01000112.1"/>
</dbReference>
<feature type="chain" id="PRO_5012084237" evidence="1">
    <location>
        <begin position="18"/>
        <end position="154"/>
    </location>
</feature>
<dbReference type="Proteomes" id="UP000216991">
    <property type="component" value="Unassembled WGS sequence"/>
</dbReference>
<dbReference type="EMBL" id="NOXT01000112">
    <property type="protein sequence ID" value="OYQ27779.1"/>
    <property type="molecule type" value="Genomic_DNA"/>
</dbReference>
<evidence type="ECO:0000313" key="2">
    <source>
        <dbReference type="EMBL" id="OYQ27779.1"/>
    </source>
</evidence>
<keyword evidence="3" id="KW-1185">Reference proteome</keyword>
<name>A0A255YEZ2_9SPHN</name>
<evidence type="ECO:0000256" key="1">
    <source>
        <dbReference type="SAM" id="SignalP"/>
    </source>
</evidence>
<comment type="caution">
    <text evidence="2">The sequence shown here is derived from an EMBL/GenBank/DDBJ whole genome shotgun (WGS) entry which is preliminary data.</text>
</comment>
<reference evidence="2 3" key="1">
    <citation type="submission" date="2017-07" db="EMBL/GenBank/DDBJ databases">
        <title>Sandarakinorhabdus cyanobacteriorum sp. nov., a novel bacterium isolated from cyanobacterial aggregates in a eutrophic lake.</title>
        <authorList>
            <person name="Cai H."/>
        </authorList>
    </citation>
    <scope>NUCLEOTIDE SEQUENCE [LARGE SCALE GENOMIC DNA]</scope>
    <source>
        <strain evidence="2 3">TH057</strain>
    </source>
</reference>
<evidence type="ECO:0000313" key="3">
    <source>
        <dbReference type="Proteomes" id="UP000216991"/>
    </source>
</evidence>
<accession>A0A255YEZ2</accession>
<feature type="signal peptide" evidence="1">
    <location>
        <begin position="1"/>
        <end position="17"/>
    </location>
</feature>
<gene>
    <name evidence="2" type="ORF">CHU93_09895</name>
</gene>
<protein>
    <submittedName>
        <fullName evidence="2">Uncharacterized protein</fullName>
    </submittedName>
</protein>
<keyword evidence="1" id="KW-0732">Signal</keyword>
<organism evidence="2 3">
    <name type="scientific">Sandarakinorhabdus cyanobacteriorum</name>
    <dbReference type="NCBI Taxonomy" id="1981098"/>
    <lineage>
        <taxon>Bacteria</taxon>
        <taxon>Pseudomonadati</taxon>
        <taxon>Pseudomonadota</taxon>
        <taxon>Alphaproteobacteria</taxon>
        <taxon>Sphingomonadales</taxon>
        <taxon>Sphingosinicellaceae</taxon>
        <taxon>Sandarakinorhabdus</taxon>
    </lineage>
</organism>